<dbReference type="SMART" id="SM00955">
    <property type="entry name" value="RNB"/>
    <property type="match status" value="1"/>
</dbReference>
<dbReference type="GO" id="GO:0016075">
    <property type="term" value="P:rRNA catabolic process"/>
    <property type="evidence" value="ECO:0007669"/>
    <property type="project" value="TreeGrafter"/>
</dbReference>
<dbReference type="GO" id="GO:0000175">
    <property type="term" value="F:3'-5'-RNA exonuclease activity"/>
    <property type="evidence" value="ECO:0007669"/>
    <property type="project" value="TreeGrafter"/>
</dbReference>
<dbReference type="Gene3D" id="2.40.50.690">
    <property type="match status" value="1"/>
</dbReference>
<dbReference type="Gene3D" id="2.40.50.700">
    <property type="match status" value="1"/>
</dbReference>
<name>A0AAN0K003_AMPQE</name>
<dbReference type="EnsemblMetazoa" id="XM_020006931.1">
    <property type="protein sequence ID" value="XP_019862490.1"/>
    <property type="gene ID" value="LOC100632772"/>
</dbReference>
<evidence type="ECO:0000256" key="6">
    <source>
        <dbReference type="ARBA" id="ARBA00022801"/>
    </source>
</evidence>
<proteinExistence type="inferred from homology"/>
<comment type="similarity">
    <text evidence="2">Belongs to the RNR ribonuclease family.</text>
</comment>
<evidence type="ECO:0000313" key="15">
    <source>
        <dbReference type="Proteomes" id="UP000007879"/>
    </source>
</evidence>
<dbReference type="RefSeq" id="XP_019862490.1">
    <property type="nucleotide sequence ID" value="XM_020006931.1"/>
</dbReference>
<dbReference type="Pfam" id="PF00773">
    <property type="entry name" value="RNB"/>
    <property type="match status" value="1"/>
</dbReference>
<keyword evidence="9" id="KW-0694">RNA-binding</keyword>
<dbReference type="GO" id="GO:0000177">
    <property type="term" value="C:cytoplasmic exosome (RNase complex)"/>
    <property type="evidence" value="ECO:0007669"/>
    <property type="project" value="TreeGrafter"/>
</dbReference>
<evidence type="ECO:0000256" key="3">
    <source>
        <dbReference type="ARBA" id="ARBA00016366"/>
    </source>
</evidence>
<evidence type="ECO:0000256" key="8">
    <source>
        <dbReference type="ARBA" id="ARBA00022839"/>
    </source>
</evidence>
<keyword evidence="6" id="KW-0378">Hydrolase</keyword>
<evidence type="ECO:0000256" key="11">
    <source>
        <dbReference type="ARBA" id="ARBA00077221"/>
    </source>
</evidence>
<evidence type="ECO:0000256" key="4">
    <source>
        <dbReference type="ARBA" id="ARBA00022552"/>
    </source>
</evidence>
<evidence type="ECO:0000256" key="9">
    <source>
        <dbReference type="ARBA" id="ARBA00022884"/>
    </source>
</evidence>
<organism evidence="14 15">
    <name type="scientific">Amphimedon queenslandica</name>
    <name type="common">Sponge</name>
    <dbReference type="NCBI Taxonomy" id="400682"/>
    <lineage>
        <taxon>Eukaryota</taxon>
        <taxon>Metazoa</taxon>
        <taxon>Porifera</taxon>
        <taxon>Demospongiae</taxon>
        <taxon>Heteroscleromorpha</taxon>
        <taxon>Haplosclerida</taxon>
        <taxon>Niphatidae</taxon>
        <taxon>Amphimedon</taxon>
    </lineage>
</organism>
<dbReference type="PANTHER" id="PTHR23355:SF30">
    <property type="entry name" value="DIS3-LIKE EXONUCLEASE 1"/>
    <property type="match status" value="1"/>
</dbReference>
<dbReference type="InterPro" id="IPR001900">
    <property type="entry name" value="RNase_II/R"/>
</dbReference>
<keyword evidence="15" id="KW-1185">Reference proteome</keyword>
<reference evidence="15" key="1">
    <citation type="journal article" date="2010" name="Nature">
        <title>The Amphimedon queenslandica genome and the evolution of animal complexity.</title>
        <authorList>
            <person name="Srivastava M."/>
            <person name="Simakov O."/>
            <person name="Chapman J."/>
            <person name="Fahey B."/>
            <person name="Gauthier M.E."/>
            <person name="Mitros T."/>
            <person name="Richards G.S."/>
            <person name="Conaco C."/>
            <person name="Dacre M."/>
            <person name="Hellsten U."/>
            <person name="Larroux C."/>
            <person name="Putnam N.H."/>
            <person name="Stanke M."/>
            <person name="Adamska M."/>
            <person name="Darling A."/>
            <person name="Degnan S.M."/>
            <person name="Oakley T.H."/>
            <person name="Plachetzki D.C."/>
            <person name="Zhai Y."/>
            <person name="Adamski M."/>
            <person name="Calcino A."/>
            <person name="Cummins S.F."/>
            <person name="Goodstein D.M."/>
            <person name="Harris C."/>
            <person name="Jackson D.J."/>
            <person name="Leys S.P."/>
            <person name="Shu S."/>
            <person name="Woodcroft B.J."/>
            <person name="Vervoort M."/>
            <person name="Kosik K.S."/>
            <person name="Manning G."/>
            <person name="Degnan B.M."/>
            <person name="Rokhsar D.S."/>
        </authorList>
    </citation>
    <scope>NUCLEOTIDE SEQUENCE [LARGE SCALE GENOMIC DNA]</scope>
</reference>
<accession>A0AAN0K003</accession>
<keyword evidence="4" id="KW-0698">rRNA processing</keyword>
<dbReference type="Proteomes" id="UP000007879">
    <property type="component" value="Unassembled WGS sequence"/>
</dbReference>
<evidence type="ECO:0000256" key="1">
    <source>
        <dbReference type="ARBA" id="ARBA00004123"/>
    </source>
</evidence>
<keyword evidence="8" id="KW-0269">Exonuclease</keyword>
<dbReference type="GO" id="GO:0003723">
    <property type="term" value="F:RNA binding"/>
    <property type="evidence" value="ECO:0007669"/>
    <property type="project" value="UniProtKB-KW"/>
</dbReference>
<reference evidence="14" key="2">
    <citation type="submission" date="2024-06" db="UniProtKB">
        <authorList>
            <consortium name="EnsemblMetazoa"/>
        </authorList>
    </citation>
    <scope>IDENTIFICATION</scope>
</reference>
<dbReference type="AlphaFoldDB" id="A0AAN0K003"/>
<dbReference type="KEGG" id="aqu:100632772"/>
<dbReference type="GO" id="GO:0000956">
    <property type="term" value="P:nuclear-transcribed mRNA catabolic process"/>
    <property type="evidence" value="ECO:0007669"/>
    <property type="project" value="UniProtKB-ARBA"/>
</dbReference>
<dbReference type="PANTHER" id="PTHR23355">
    <property type="entry name" value="RIBONUCLEASE"/>
    <property type="match status" value="1"/>
</dbReference>
<evidence type="ECO:0000256" key="2">
    <source>
        <dbReference type="ARBA" id="ARBA00005785"/>
    </source>
</evidence>
<dbReference type="InterPro" id="IPR041505">
    <property type="entry name" value="Dis3_CSD2"/>
</dbReference>
<evidence type="ECO:0000313" key="14">
    <source>
        <dbReference type="EnsemblMetazoa" id="XP_019862490.1"/>
    </source>
</evidence>
<dbReference type="GO" id="GO:0006364">
    <property type="term" value="P:rRNA processing"/>
    <property type="evidence" value="ECO:0007669"/>
    <property type="project" value="UniProtKB-KW"/>
</dbReference>
<evidence type="ECO:0000256" key="12">
    <source>
        <dbReference type="ARBA" id="ARBA00077930"/>
    </source>
</evidence>
<evidence type="ECO:0000256" key="7">
    <source>
        <dbReference type="ARBA" id="ARBA00022835"/>
    </source>
</evidence>
<evidence type="ECO:0000256" key="5">
    <source>
        <dbReference type="ARBA" id="ARBA00022722"/>
    </source>
</evidence>
<protein>
    <recommendedName>
        <fullName evidence="3">DIS3-like exonuclease 1</fullName>
    </recommendedName>
    <alternativeName>
        <fullName evidence="11">Protein DIS3 homolog</fullName>
    </alternativeName>
    <alternativeName>
        <fullName evidence="12">Ribosomal RNA-processing protein 44</fullName>
    </alternativeName>
</protein>
<evidence type="ECO:0000256" key="10">
    <source>
        <dbReference type="ARBA" id="ARBA00023242"/>
    </source>
</evidence>
<comment type="subcellular location">
    <subcellularLocation>
        <location evidence="1">Nucleus</location>
    </subcellularLocation>
</comment>
<keyword evidence="5" id="KW-0540">Nuclease</keyword>
<keyword evidence="7" id="KW-0271">Exosome</keyword>
<keyword evidence="10" id="KW-0539">Nucleus</keyword>
<dbReference type="InterPro" id="IPR012340">
    <property type="entry name" value="NA-bd_OB-fold"/>
</dbReference>
<sequence length="528" mass="60375">HGIVHRNRSIPGDIVCVQLLDRSEWKGVTRKLPLRDNDESHDESYDSPRPTGRVVGIWSRSDRDIIASFPEENVSSDKMRKVLVVPYDIGIPKIRINTRLSNELKHHRIVVRFDDWDINSHYPNGHFVRSIGPIGDTETEIQAILIENELSTSSFTQSILSELPDGDSWKIEDEELRKRRDLRSHLIYSIDPKGCEDVDDALSVKSLRRGIELGVHIADVSYFVRSGSYTDREAKERSTTVYLADRRYDMLPAVLSSNLCSLLSNVDRYAVSVICTLDPHYEIKSIWYGRTIIRSAYKLTYEVAQDLFEDKDDEYMISLIPELSESKLTPPELAEKVSELRHSIKKLVEIARVLREKRNRNGALELEGVEVKIQMTDKDNIDDIIPKKPQEIHETVAECMIFANEWVARKISHQLPSKALLRSHGAPPQDMFSSLKECASARGYVIKTSSNLKLAQSLDNAVDEFDPEVNKVLRMLATQSMIQALYTSTGSNHKLSHYGLGIECYTHFTSPIRRYADLLVREGREREK</sequence>
<evidence type="ECO:0000259" key="13">
    <source>
        <dbReference type="SMART" id="SM00955"/>
    </source>
</evidence>
<feature type="domain" description="RNB" evidence="13">
    <location>
        <begin position="179"/>
        <end position="520"/>
    </location>
</feature>
<dbReference type="SUPFAM" id="SSF50249">
    <property type="entry name" value="Nucleic acid-binding proteins"/>
    <property type="match status" value="2"/>
</dbReference>
<dbReference type="InterPro" id="IPR050180">
    <property type="entry name" value="RNR_Ribonuclease"/>
</dbReference>
<dbReference type="GO" id="GO:0000176">
    <property type="term" value="C:nuclear exosome (RNase complex)"/>
    <property type="evidence" value="ECO:0007669"/>
    <property type="project" value="UniProtKB-ARBA"/>
</dbReference>
<dbReference type="Pfam" id="PF17849">
    <property type="entry name" value="OB_Dis3"/>
    <property type="match status" value="1"/>
</dbReference>
<dbReference type="GeneID" id="100632772"/>
<dbReference type="FunFam" id="2.40.50.700:FF:000001">
    <property type="entry name" value="Exosome complex exonuclease exoribonuclease (Rrp44)"/>
    <property type="match status" value="1"/>
</dbReference>